<evidence type="ECO:0000313" key="1">
    <source>
        <dbReference type="EMBL" id="KAJ1641709.1"/>
    </source>
</evidence>
<evidence type="ECO:0000313" key="2">
    <source>
        <dbReference type="Proteomes" id="UP001145021"/>
    </source>
</evidence>
<sequence>MSPAMHWDKLVEAYNVQKTWSELHLPTEEFVKFFLTNASLPMPEPITWLVLEIHAAQPLEQQ</sequence>
<organism evidence="1 2">
    <name type="scientific">Coemansia asiatica</name>
    <dbReference type="NCBI Taxonomy" id="1052880"/>
    <lineage>
        <taxon>Eukaryota</taxon>
        <taxon>Fungi</taxon>
        <taxon>Fungi incertae sedis</taxon>
        <taxon>Zoopagomycota</taxon>
        <taxon>Kickxellomycotina</taxon>
        <taxon>Kickxellomycetes</taxon>
        <taxon>Kickxellales</taxon>
        <taxon>Kickxellaceae</taxon>
        <taxon>Coemansia</taxon>
    </lineage>
</organism>
<dbReference type="AlphaFoldDB" id="A0A9W7XCP1"/>
<reference evidence="1" key="1">
    <citation type="submission" date="2022-07" db="EMBL/GenBank/DDBJ databases">
        <title>Phylogenomic reconstructions and comparative analyses of Kickxellomycotina fungi.</title>
        <authorList>
            <person name="Reynolds N.K."/>
            <person name="Stajich J.E."/>
            <person name="Barry K."/>
            <person name="Grigoriev I.V."/>
            <person name="Crous P."/>
            <person name="Smith M.E."/>
        </authorList>
    </citation>
    <scope>NUCLEOTIDE SEQUENCE</scope>
    <source>
        <strain evidence="1">NBRC 105413</strain>
    </source>
</reference>
<name>A0A9W7XCP1_9FUNG</name>
<comment type="caution">
    <text evidence="1">The sequence shown here is derived from an EMBL/GenBank/DDBJ whole genome shotgun (WGS) entry which is preliminary data.</text>
</comment>
<gene>
    <name evidence="1" type="ORF">LPJ64_006355</name>
</gene>
<keyword evidence="2" id="KW-1185">Reference proteome</keyword>
<accession>A0A9W7XCP1</accession>
<protein>
    <submittedName>
        <fullName evidence="1">Uncharacterized protein</fullName>
    </submittedName>
</protein>
<dbReference type="Proteomes" id="UP001145021">
    <property type="component" value="Unassembled WGS sequence"/>
</dbReference>
<dbReference type="EMBL" id="JANBOH010000708">
    <property type="protein sequence ID" value="KAJ1641709.1"/>
    <property type="molecule type" value="Genomic_DNA"/>
</dbReference>
<proteinExistence type="predicted"/>
<feature type="non-terminal residue" evidence="1">
    <location>
        <position position="62"/>
    </location>
</feature>